<comment type="caution">
    <text evidence="2">The sequence shown here is derived from an EMBL/GenBank/DDBJ whole genome shotgun (WGS) entry which is preliminary data.</text>
</comment>
<keyword evidence="1" id="KW-0732">Signal</keyword>
<dbReference type="PANTHER" id="PTHR47890">
    <property type="entry name" value="LD24308P"/>
    <property type="match status" value="1"/>
</dbReference>
<organism evidence="2 3">
    <name type="scientific">Tigriopus californicus</name>
    <name type="common">Marine copepod</name>
    <dbReference type="NCBI Taxonomy" id="6832"/>
    <lineage>
        <taxon>Eukaryota</taxon>
        <taxon>Metazoa</taxon>
        <taxon>Ecdysozoa</taxon>
        <taxon>Arthropoda</taxon>
        <taxon>Crustacea</taxon>
        <taxon>Multicrustacea</taxon>
        <taxon>Hexanauplia</taxon>
        <taxon>Copepoda</taxon>
        <taxon>Harpacticoida</taxon>
        <taxon>Harpacticidae</taxon>
        <taxon>Tigriopus</taxon>
    </lineage>
</organism>
<evidence type="ECO:0000313" key="3">
    <source>
        <dbReference type="Proteomes" id="UP000318571"/>
    </source>
</evidence>
<dbReference type="Proteomes" id="UP000318571">
    <property type="component" value="Chromosome 6"/>
</dbReference>
<evidence type="ECO:0000256" key="1">
    <source>
        <dbReference type="SAM" id="SignalP"/>
    </source>
</evidence>
<feature type="chain" id="PRO_5021727706" evidence="1">
    <location>
        <begin position="24"/>
        <end position="704"/>
    </location>
</feature>
<feature type="signal peptide" evidence="1">
    <location>
        <begin position="1"/>
        <end position="23"/>
    </location>
</feature>
<dbReference type="OMA" id="RCHYCFC"/>
<dbReference type="STRING" id="6832.A0A553PPK7"/>
<proteinExistence type="predicted"/>
<sequence length="704" mass="79558">MDIEQAQALPEALFLCLIGFVSCDLDENPGNVLSKSAKTLMEMPLSKTSSTLEGLVNQYQVETPDHDDLAISRLQSKVKTVVNSVWKILRDPQRQSVLQGQSGGQGKVVLSMISQELKGDIFAVDHANEDHLVSQTLVMLQSRDQKGDLGSAGNRLAKIIGRVNSFYGYLQRYMDSQDDVSGNTLEDFARSIIEPGSKQEHTLQTALVELHNLSMPHLGMIHPKQGLLGSTQRSDIYFKLFLLLNNKQFDSACSLAQSPHQLIFNLYNVIALTEVKGFLIMQFSYIMLNLYKRGDFTLESDLSFKSFQDQSTDKLLAVKGILQNMERDYWKCDPASHQEGQTFVRMTQLLQGIIENEVDLNPSKSCKQECSDYTIAEVHGCLKDRICTKHRRCEGGRLFECDFFNADAWVCISQNEERRYEYVHYENGIVLGKGSKESFCPKQVKVDSWWRWFYHCSMCMCKCDAPGPHSDRFWSLKPLTSDSNANKVVTGVRFVKKNRVIQLEIEQGTALPEGSVLESSREWITPPTVDFDTEIPNKDYLMMTYETRALDTDLLEAPPGHVITGVRLRNLGAHVNLEVQITPIRFSTGKLVTDRSTWIGNDNTPASARPRTQYDIYMPDIPTLAHKSQIMASHNNYIEFDATSAHKDVMQTTIPYVDAQEVRPKPGTWLNGVGLYYKGQLGYGGFVGAKVQTYDYTRHLIPES</sequence>
<reference evidence="2 3" key="1">
    <citation type="journal article" date="2018" name="Nat. Ecol. Evol.">
        <title>Genomic signatures of mitonuclear coevolution across populations of Tigriopus californicus.</title>
        <authorList>
            <person name="Barreto F.S."/>
            <person name="Watson E.T."/>
            <person name="Lima T.G."/>
            <person name="Willett C.S."/>
            <person name="Edmands S."/>
            <person name="Li W."/>
            <person name="Burton R.S."/>
        </authorList>
    </citation>
    <scope>NUCLEOTIDE SEQUENCE [LARGE SCALE GENOMIC DNA]</scope>
    <source>
        <strain evidence="2 3">San Diego</strain>
    </source>
</reference>
<evidence type="ECO:0000313" key="2">
    <source>
        <dbReference type="EMBL" id="TRY79624.1"/>
    </source>
</evidence>
<dbReference type="Pfam" id="PF16061">
    <property type="entry name" value="DUF4803"/>
    <property type="match status" value="1"/>
</dbReference>
<dbReference type="EMBL" id="VCGU01000002">
    <property type="protein sequence ID" value="TRY79624.1"/>
    <property type="molecule type" value="Genomic_DNA"/>
</dbReference>
<keyword evidence="3" id="KW-1185">Reference proteome</keyword>
<gene>
    <name evidence="2" type="ORF">TCAL_09034</name>
</gene>
<accession>A0A553PPK7</accession>
<dbReference type="InterPro" id="IPR032062">
    <property type="entry name" value="DUF4803"/>
</dbReference>
<dbReference type="AlphaFoldDB" id="A0A553PPK7"/>
<name>A0A553PPK7_TIGCA</name>
<dbReference type="PANTHER" id="PTHR47890:SF1">
    <property type="entry name" value="LD24308P"/>
    <property type="match status" value="1"/>
</dbReference>
<protein>
    <submittedName>
        <fullName evidence="2">Uncharacterized protein</fullName>
    </submittedName>
</protein>